<feature type="repeat" description="ANK" evidence="1">
    <location>
        <begin position="211"/>
        <end position="243"/>
    </location>
</feature>
<keyword evidence="3" id="KW-1185">Reference proteome</keyword>
<accession>A0A8I6YKK8</accession>
<dbReference type="AlphaFoldDB" id="A0A8I6YKK8"/>
<reference evidence="2" key="2">
    <citation type="submission" date="2020-10" db="EMBL/GenBank/DDBJ databases">
        <authorList>
            <person name="Scholz U."/>
            <person name="Mascher M."/>
            <person name="Fiebig A."/>
        </authorList>
    </citation>
    <scope>NUCLEOTIDE SEQUENCE [LARGE SCALE GENOMIC DNA]</scope>
    <source>
        <strain evidence="2">cv. Morex</strain>
    </source>
</reference>
<dbReference type="InterPro" id="IPR051616">
    <property type="entry name" value="Cul2-RING_E3_ligase_SR"/>
</dbReference>
<feature type="repeat" description="ANK" evidence="1">
    <location>
        <begin position="149"/>
        <end position="177"/>
    </location>
</feature>
<dbReference type="Gene3D" id="1.25.40.20">
    <property type="entry name" value="Ankyrin repeat-containing domain"/>
    <property type="match status" value="2"/>
</dbReference>
<dbReference type="InterPro" id="IPR036770">
    <property type="entry name" value="Ankyrin_rpt-contain_sf"/>
</dbReference>
<protein>
    <submittedName>
        <fullName evidence="2">Uncharacterized protein</fullName>
    </submittedName>
</protein>
<dbReference type="PROSITE" id="PS50297">
    <property type="entry name" value="ANK_REP_REGION"/>
    <property type="match status" value="4"/>
</dbReference>
<dbReference type="Gramene" id="HORVU.MOREX.r3.5HG0502400.1">
    <property type="protein sequence ID" value="HORVU.MOREX.r3.5HG0502400.1"/>
    <property type="gene ID" value="HORVU.MOREX.r3.5HG0502400"/>
</dbReference>
<dbReference type="SMR" id="A0A8I6YKK8"/>
<keyword evidence="1" id="KW-0040">ANK repeat</keyword>
<dbReference type="InterPro" id="IPR002110">
    <property type="entry name" value="Ankyrin_rpt"/>
</dbReference>
<dbReference type="PANTHER" id="PTHR46224:SF38">
    <property type="match status" value="1"/>
</dbReference>
<dbReference type="SMART" id="SM00248">
    <property type="entry name" value="ANK"/>
    <property type="match status" value="7"/>
</dbReference>
<dbReference type="PROSITE" id="PS50088">
    <property type="entry name" value="ANK_REPEAT"/>
    <property type="match status" value="4"/>
</dbReference>
<evidence type="ECO:0000256" key="1">
    <source>
        <dbReference type="PROSITE-ProRule" id="PRU00023"/>
    </source>
</evidence>
<sequence>MASSSSRFSVQNRIALQAARDGDLRVLKEMAEQTDLRGAKDVEGANALHLAAQKGCLKCCKFLIEEVGLGVNSATTTGNTPFCSAVYAGHVQVMKYLLDSGADPRKATAQGMTMLHLAAGRGLCEPLELLLCHGTIPVDIMLGAYVGAPLHAAATRGQHQAMKILLEHGADPNIHMDDNVSPLMLACWEKSLKCMRLLIEAGADVNGNSYCGPTPLTYAVEAGCTDIVKFLLEAGADPNIPAEGGDIPIKLAAVCGRRDLVKILFCKTKQVPSLPVWTVDGIMRTMGSPLIRHQEVLVKDFSKIRKFILRRNWGMFEKLT</sequence>
<reference evidence="2" key="3">
    <citation type="submission" date="2022-01" db="UniProtKB">
        <authorList>
            <consortium name="EnsemblPlants"/>
        </authorList>
    </citation>
    <scope>IDENTIFICATION</scope>
    <source>
        <strain evidence="2">subsp. vulgare</strain>
    </source>
</reference>
<dbReference type="SUPFAM" id="SSF48403">
    <property type="entry name" value="Ankyrin repeat"/>
    <property type="match status" value="1"/>
</dbReference>
<evidence type="ECO:0000313" key="2">
    <source>
        <dbReference type="EnsemblPlants" id="HORVU.MOREX.r3.5HG0502400.1"/>
    </source>
</evidence>
<dbReference type="Pfam" id="PF12796">
    <property type="entry name" value="Ank_2"/>
    <property type="match status" value="3"/>
</dbReference>
<evidence type="ECO:0000313" key="3">
    <source>
        <dbReference type="Proteomes" id="UP000011116"/>
    </source>
</evidence>
<gene>
    <name evidence="2" type="primary">LOC123397793</name>
</gene>
<dbReference type="PANTHER" id="PTHR46224">
    <property type="entry name" value="ANKYRIN REPEAT FAMILY PROTEIN"/>
    <property type="match status" value="1"/>
</dbReference>
<reference evidence="3" key="1">
    <citation type="journal article" date="2012" name="Nature">
        <title>A physical, genetic and functional sequence assembly of the barley genome.</title>
        <authorList>
            <consortium name="The International Barley Genome Sequencing Consortium"/>
            <person name="Mayer K.F."/>
            <person name="Waugh R."/>
            <person name="Brown J.W."/>
            <person name="Schulman A."/>
            <person name="Langridge P."/>
            <person name="Platzer M."/>
            <person name="Fincher G.B."/>
            <person name="Muehlbauer G.J."/>
            <person name="Sato K."/>
            <person name="Close T.J."/>
            <person name="Wise R.P."/>
            <person name="Stein N."/>
        </authorList>
    </citation>
    <scope>NUCLEOTIDE SEQUENCE [LARGE SCALE GENOMIC DNA]</scope>
    <source>
        <strain evidence="3">cv. Morex</strain>
    </source>
</reference>
<dbReference type="Proteomes" id="UP000011116">
    <property type="component" value="Chromosome 5H"/>
</dbReference>
<dbReference type="OrthoDB" id="590877at2759"/>
<feature type="repeat" description="ANK" evidence="1">
    <location>
        <begin position="77"/>
        <end position="109"/>
    </location>
</feature>
<feature type="repeat" description="ANK" evidence="1">
    <location>
        <begin position="178"/>
        <end position="210"/>
    </location>
</feature>
<proteinExistence type="predicted"/>
<dbReference type="KEGG" id="hvg:123397793"/>
<dbReference type="RefSeq" id="XP_044948259.1">
    <property type="nucleotide sequence ID" value="XM_045092324.1"/>
</dbReference>
<dbReference type="EnsemblPlants" id="HORVU.MOREX.r3.5HG0502400.1">
    <property type="protein sequence ID" value="HORVU.MOREX.r3.5HG0502400.1"/>
    <property type="gene ID" value="HORVU.MOREX.r3.5HG0502400"/>
</dbReference>
<organism evidence="2 3">
    <name type="scientific">Hordeum vulgare subsp. vulgare</name>
    <name type="common">Domesticated barley</name>
    <dbReference type="NCBI Taxonomy" id="112509"/>
    <lineage>
        <taxon>Eukaryota</taxon>
        <taxon>Viridiplantae</taxon>
        <taxon>Streptophyta</taxon>
        <taxon>Embryophyta</taxon>
        <taxon>Tracheophyta</taxon>
        <taxon>Spermatophyta</taxon>
        <taxon>Magnoliopsida</taxon>
        <taxon>Liliopsida</taxon>
        <taxon>Poales</taxon>
        <taxon>Poaceae</taxon>
        <taxon>BOP clade</taxon>
        <taxon>Pooideae</taxon>
        <taxon>Triticodae</taxon>
        <taxon>Triticeae</taxon>
        <taxon>Hordeinae</taxon>
        <taxon>Hordeum</taxon>
    </lineage>
</organism>
<dbReference type="GeneID" id="123397793"/>
<name>A0A8I6YKK8_HORVV</name>
<dbReference type="PRINTS" id="PR01415">
    <property type="entry name" value="ANKYRIN"/>
</dbReference>